<reference evidence="1 2" key="1">
    <citation type="journal article" date="2019" name="Sci. Rep.">
        <title>Orb-weaving spider Araneus ventricosus genome elucidates the spidroin gene catalogue.</title>
        <authorList>
            <person name="Kono N."/>
            <person name="Nakamura H."/>
            <person name="Ohtoshi R."/>
            <person name="Moran D.A.P."/>
            <person name="Shinohara A."/>
            <person name="Yoshida Y."/>
            <person name="Fujiwara M."/>
            <person name="Mori M."/>
            <person name="Tomita M."/>
            <person name="Arakawa K."/>
        </authorList>
    </citation>
    <scope>NUCLEOTIDE SEQUENCE [LARGE SCALE GENOMIC DNA]</scope>
</reference>
<evidence type="ECO:0008006" key="3">
    <source>
        <dbReference type="Google" id="ProtNLM"/>
    </source>
</evidence>
<dbReference type="GO" id="GO:0003676">
    <property type="term" value="F:nucleic acid binding"/>
    <property type="evidence" value="ECO:0007669"/>
    <property type="project" value="InterPro"/>
</dbReference>
<evidence type="ECO:0000313" key="2">
    <source>
        <dbReference type="Proteomes" id="UP000499080"/>
    </source>
</evidence>
<keyword evidence="2" id="KW-1185">Reference proteome</keyword>
<organism evidence="1 2">
    <name type="scientific">Araneus ventricosus</name>
    <name type="common">Orbweaver spider</name>
    <name type="synonym">Epeira ventricosa</name>
    <dbReference type="NCBI Taxonomy" id="182803"/>
    <lineage>
        <taxon>Eukaryota</taxon>
        <taxon>Metazoa</taxon>
        <taxon>Ecdysozoa</taxon>
        <taxon>Arthropoda</taxon>
        <taxon>Chelicerata</taxon>
        <taxon>Arachnida</taxon>
        <taxon>Araneae</taxon>
        <taxon>Araneomorphae</taxon>
        <taxon>Entelegynae</taxon>
        <taxon>Araneoidea</taxon>
        <taxon>Araneidae</taxon>
        <taxon>Araneus</taxon>
    </lineage>
</organism>
<name>A0A4Y2C331_ARAVE</name>
<dbReference type="AlphaFoldDB" id="A0A4Y2C331"/>
<dbReference type="OrthoDB" id="6775559at2759"/>
<dbReference type="GO" id="GO:0008270">
    <property type="term" value="F:zinc ion binding"/>
    <property type="evidence" value="ECO:0007669"/>
    <property type="project" value="InterPro"/>
</dbReference>
<evidence type="ECO:0000313" key="1">
    <source>
        <dbReference type="EMBL" id="GBL98165.1"/>
    </source>
</evidence>
<dbReference type="EMBL" id="BGPR01000137">
    <property type="protein sequence ID" value="GBL98165.1"/>
    <property type="molecule type" value="Genomic_DNA"/>
</dbReference>
<dbReference type="Gene3D" id="4.10.60.10">
    <property type="entry name" value="Zinc finger, CCHC-type"/>
    <property type="match status" value="1"/>
</dbReference>
<gene>
    <name evidence="1" type="ORF">AVEN_268256_1</name>
</gene>
<protein>
    <recommendedName>
        <fullName evidence="3">CCHC-type domain-containing protein</fullName>
    </recommendedName>
</protein>
<comment type="caution">
    <text evidence="1">The sequence shown here is derived from an EMBL/GenBank/DDBJ whole genome shotgun (WGS) entry which is preliminary data.</text>
</comment>
<dbReference type="Proteomes" id="UP000499080">
    <property type="component" value="Unassembled WGS sequence"/>
</dbReference>
<proteinExistence type="predicted"/>
<dbReference type="InterPro" id="IPR036875">
    <property type="entry name" value="Znf_CCHC_sf"/>
</dbReference>
<dbReference type="SUPFAM" id="SSF57756">
    <property type="entry name" value="Retrovirus zinc finger-like domains"/>
    <property type="match status" value="1"/>
</dbReference>
<accession>A0A4Y2C331</accession>
<sequence length="177" mass="20927">MLRNPSIIIFDIKEELTSEEFMENIKTQNDELAEDKIEVRKKFLSRNGKNWIHSLNPVSFMKKKSNVMKKKRINLNWARLSFRENLRVIQCFQCARYGHIAKNYTNSEFKDEGICLKCGEMGHKETRGDKETPNCINCFQHNSKFGTRYNFDHPASDKKCKIREKEIELQKSHSNYG</sequence>